<dbReference type="SUPFAM" id="SSF143422">
    <property type="entry name" value="Transposase IS200-like"/>
    <property type="match status" value="1"/>
</dbReference>
<reference evidence="2 3" key="1">
    <citation type="submission" date="2018-05" db="EMBL/GenBank/DDBJ databases">
        <title>Genomic Encyclopedia of Archaeal and Bacterial Type Strains, Phase II (KMG-II): from individual species to whole genera.</title>
        <authorList>
            <person name="Goeker M."/>
        </authorList>
    </citation>
    <scope>NUCLEOTIDE SEQUENCE [LARGE SCALE GENOMIC DNA]</scope>
    <source>
        <strain evidence="2 3">DSM 22214</strain>
    </source>
</reference>
<feature type="domain" description="Transposase IS200-like" evidence="1">
    <location>
        <begin position="45"/>
        <end position="190"/>
    </location>
</feature>
<dbReference type="PANTHER" id="PTHR34322:SF2">
    <property type="entry name" value="TRANSPOSASE IS200-LIKE DOMAIN-CONTAINING PROTEIN"/>
    <property type="match status" value="1"/>
</dbReference>
<keyword evidence="3" id="KW-1185">Reference proteome</keyword>
<sequence length="254" mass="30749">MFVFIFVIQEYAQNSQLLKGWLFCFNIKSTRIKMAKKEHYYTQFESERFYHIYNRTIDKGKLFTNEGNYAFFLKKYDEYLSGFLDTYAYCLLGNHFHLLVKVLPESTVRENLQKFESFNSAKILAQKTISKEKTIHDIISHQLKKFFQSYSMAYNKQQDRIGTLFQKPFKRALVDNEKYFTNMVYYIHANPQKHGIVSDFREYQWSSFKRILIEKPSKLKKSEVLEWFGNREHYLHFHNINNGFNFPENWNLDE</sequence>
<evidence type="ECO:0000313" key="2">
    <source>
        <dbReference type="EMBL" id="PWK28846.1"/>
    </source>
</evidence>
<dbReference type="GO" id="GO:0004803">
    <property type="term" value="F:transposase activity"/>
    <property type="evidence" value="ECO:0007669"/>
    <property type="project" value="InterPro"/>
</dbReference>
<comment type="caution">
    <text evidence="2">The sequence shown here is derived from an EMBL/GenBank/DDBJ whole genome shotgun (WGS) entry which is preliminary data.</text>
</comment>
<proteinExistence type="predicted"/>
<dbReference type="InterPro" id="IPR036515">
    <property type="entry name" value="Transposase_17_sf"/>
</dbReference>
<accession>A0A316EZX2</accession>
<dbReference type="EMBL" id="QGGO01000002">
    <property type="protein sequence ID" value="PWK28846.1"/>
    <property type="molecule type" value="Genomic_DNA"/>
</dbReference>
<protein>
    <recommendedName>
        <fullName evidence="1">Transposase IS200-like domain-containing protein</fullName>
    </recommendedName>
</protein>
<dbReference type="Proteomes" id="UP000245489">
    <property type="component" value="Unassembled WGS sequence"/>
</dbReference>
<dbReference type="SMART" id="SM01321">
    <property type="entry name" value="Y1_Tnp"/>
    <property type="match status" value="1"/>
</dbReference>
<dbReference type="GO" id="GO:0006313">
    <property type="term" value="P:DNA transposition"/>
    <property type="evidence" value="ECO:0007669"/>
    <property type="project" value="InterPro"/>
</dbReference>
<evidence type="ECO:0000313" key="3">
    <source>
        <dbReference type="Proteomes" id="UP000245489"/>
    </source>
</evidence>
<dbReference type="GO" id="GO:0003677">
    <property type="term" value="F:DNA binding"/>
    <property type="evidence" value="ECO:0007669"/>
    <property type="project" value="InterPro"/>
</dbReference>
<dbReference type="AlphaFoldDB" id="A0A316EZX2"/>
<name>A0A316EZX2_9BACT</name>
<organism evidence="2 3">
    <name type="scientific">Arcicella aurantiaca</name>
    <dbReference type="NCBI Taxonomy" id="591202"/>
    <lineage>
        <taxon>Bacteria</taxon>
        <taxon>Pseudomonadati</taxon>
        <taxon>Bacteroidota</taxon>
        <taxon>Cytophagia</taxon>
        <taxon>Cytophagales</taxon>
        <taxon>Flectobacillaceae</taxon>
        <taxon>Arcicella</taxon>
    </lineage>
</organism>
<dbReference type="Gene3D" id="3.30.70.1290">
    <property type="entry name" value="Transposase IS200-like"/>
    <property type="match status" value="1"/>
</dbReference>
<evidence type="ECO:0000259" key="1">
    <source>
        <dbReference type="SMART" id="SM01321"/>
    </source>
</evidence>
<dbReference type="PANTHER" id="PTHR34322">
    <property type="entry name" value="TRANSPOSASE, Y1_TNP DOMAIN-CONTAINING"/>
    <property type="match status" value="1"/>
</dbReference>
<dbReference type="InterPro" id="IPR002686">
    <property type="entry name" value="Transposase_17"/>
</dbReference>
<gene>
    <name evidence="2" type="ORF">LV89_00399</name>
</gene>